<dbReference type="InterPro" id="IPR009875">
    <property type="entry name" value="PilZ_domain"/>
</dbReference>
<accession>K2I5W2</accession>
<sequence>MLYRGRRWPVDFTLKLRAGGAERLARVIDVSPGGMALTTGGLDPAVGDMVAIEPSTDWIAGEVRWRRGDRIGLAFAAPLDRATLNLITGGKAGGGAYGDLRGRRPDLSEMM</sequence>
<dbReference type="GO" id="GO:0035438">
    <property type="term" value="F:cyclic-di-GMP binding"/>
    <property type="evidence" value="ECO:0007669"/>
    <property type="project" value="InterPro"/>
</dbReference>
<dbReference type="RefSeq" id="WP_007426365.1">
    <property type="nucleotide sequence ID" value="NZ_AMGO01000021.1"/>
</dbReference>
<evidence type="ECO:0000259" key="1">
    <source>
        <dbReference type="Pfam" id="PF07238"/>
    </source>
</evidence>
<keyword evidence="3" id="KW-1185">Reference proteome</keyword>
<name>K2I5W2_9RHOB</name>
<evidence type="ECO:0000313" key="3">
    <source>
        <dbReference type="Proteomes" id="UP000006765"/>
    </source>
</evidence>
<protein>
    <recommendedName>
        <fullName evidence="1">PilZ domain-containing protein</fullName>
    </recommendedName>
</protein>
<organism evidence="2 3">
    <name type="scientific">Oceaniovalibus guishaninsula JLT2003</name>
    <dbReference type="NCBI Taxonomy" id="1231392"/>
    <lineage>
        <taxon>Bacteria</taxon>
        <taxon>Pseudomonadati</taxon>
        <taxon>Pseudomonadota</taxon>
        <taxon>Alphaproteobacteria</taxon>
        <taxon>Rhodobacterales</taxon>
        <taxon>Roseobacteraceae</taxon>
        <taxon>Oceaniovalibus</taxon>
    </lineage>
</organism>
<evidence type="ECO:0000313" key="2">
    <source>
        <dbReference type="EMBL" id="EKE44375.1"/>
    </source>
</evidence>
<dbReference type="OrthoDB" id="7472137at2"/>
<dbReference type="AlphaFoldDB" id="K2I5W2"/>
<feature type="domain" description="PilZ" evidence="1">
    <location>
        <begin position="6"/>
        <end position="87"/>
    </location>
</feature>
<dbReference type="EMBL" id="AMGO01000021">
    <property type="protein sequence ID" value="EKE44375.1"/>
    <property type="molecule type" value="Genomic_DNA"/>
</dbReference>
<proteinExistence type="predicted"/>
<comment type="caution">
    <text evidence="2">The sequence shown here is derived from an EMBL/GenBank/DDBJ whole genome shotgun (WGS) entry which is preliminary data.</text>
</comment>
<gene>
    <name evidence="2" type="ORF">OCGS_1213</name>
</gene>
<dbReference type="Pfam" id="PF07238">
    <property type="entry name" value="PilZ"/>
    <property type="match status" value="1"/>
</dbReference>
<dbReference type="SUPFAM" id="SSF141371">
    <property type="entry name" value="PilZ domain-like"/>
    <property type="match status" value="1"/>
</dbReference>
<reference evidence="2 3" key="1">
    <citation type="journal article" date="2012" name="J. Bacteriol.">
        <title>Draft Genome Sequence of Oceaniovalibus guishaninsula JLT2003T.</title>
        <authorList>
            <person name="Tang K."/>
            <person name="Liu K."/>
            <person name="Jiao N."/>
        </authorList>
    </citation>
    <scope>NUCLEOTIDE SEQUENCE [LARGE SCALE GENOMIC DNA]</scope>
    <source>
        <strain evidence="2 3">JLT2003</strain>
    </source>
</reference>
<dbReference type="Proteomes" id="UP000006765">
    <property type="component" value="Unassembled WGS sequence"/>
</dbReference>